<keyword evidence="2" id="KW-1185">Reference proteome</keyword>
<evidence type="ECO:0000313" key="1">
    <source>
        <dbReference type="EMBL" id="MFC1849599.1"/>
    </source>
</evidence>
<organism evidence="1 2">
    <name type="scientific">candidate division CSSED10-310 bacterium</name>
    <dbReference type="NCBI Taxonomy" id="2855610"/>
    <lineage>
        <taxon>Bacteria</taxon>
        <taxon>Bacteria division CSSED10-310</taxon>
    </lineage>
</organism>
<dbReference type="EMBL" id="JBHPBY010000048">
    <property type="protein sequence ID" value="MFC1849599.1"/>
    <property type="molecule type" value="Genomic_DNA"/>
</dbReference>
<reference evidence="1 2" key="1">
    <citation type="submission" date="2024-09" db="EMBL/GenBank/DDBJ databases">
        <title>Laminarin stimulates single cell rates of sulfate reduction while oxygen inhibits transcriptomic activity in coastal marine sediment.</title>
        <authorList>
            <person name="Lindsay M."/>
            <person name="Orcutt B."/>
            <person name="Emerson D."/>
            <person name="Stepanauskas R."/>
            <person name="D'Angelo T."/>
        </authorList>
    </citation>
    <scope>NUCLEOTIDE SEQUENCE [LARGE SCALE GENOMIC DNA]</scope>
    <source>
        <strain evidence="1">SAG AM-311-K15</strain>
    </source>
</reference>
<gene>
    <name evidence="1" type="ORF">ACFL27_05260</name>
</gene>
<protein>
    <submittedName>
        <fullName evidence="1">Uncharacterized protein</fullName>
    </submittedName>
</protein>
<feature type="non-terminal residue" evidence="1">
    <location>
        <position position="1"/>
    </location>
</feature>
<accession>A0ABV6YTU8</accession>
<evidence type="ECO:0000313" key="2">
    <source>
        <dbReference type="Proteomes" id="UP001594351"/>
    </source>
</evidence>
<name>A0ABV6YTU8_UNCC1</name>
<dbReference type="Proteomes" id="UP001594351">
    <property type="component" value="Unassembled WGS sequence"/>
</dbReference>
<proteinExistence type="predicted"/>
<comment type="caution">
    <text evidence="1">The sequence shown here is derived from an EMBL/GenBank/DDBJ whole genome shotgun (WGS) entry which is preliminary data.</text>
</comment>
<sequence>PDPNLPPTETETVQSDIEMMIDQARAEASDVQEQDDLQTESAGQDLLQKALEDIPTTADDHFSFPAAKTAEDPRKKPYLLGFFDLPQQGSLLLKEKSDGENYSLEVVPASQASFKIVFSDNDPKFFVSKKCPFSKPSPFQQTEWGAWESTVKNNDYFYLENIKSDGAPVSATKSAAAQSTDPDDEPYYQMSMAELSQALLDGLIDIDKYNKIVAAKNVAQQSTQIMEDPDVVLEEGVNYCADWAGKITSSNAEEANLRITIRGSKFHLELKERTSWKTLYKDEEIPQTGFNGSFSRLLIFKEPSNKPDIKEITRRINKEYSFLIIRLISETYGIKFY</sequence>